<dbReference type="InterPro" id="IPR048017">
    <property type="entry name" value="Y4cF-like"/>
</dbReference>
<dbReference type="Pfam" id="PF11972">
    <property type="entry name" value="HTH_13"/>
    <property type="match status" value="1"/>
</dbReference>
<evidence type="ECO:0000313" key="4">
    <source>
        <dbReference type="EMBL" id="EAV40994.1"/>
    </source>
</evidence>
<dbReference type="EMBL" id="AAUW01000024">
    <property type="protein sequence ID" value="EAV40994.1"/>
    <property type="molecule type" value="Genomic_DNA"/>
</dbReference>
<gene>
    <name evidence="4" type="ORF">SIAM614_29731</name>
</gene>
<reference evidence="4 5" key="1">
    <citation type="submission" date="2006-05" db="EMBL/GenBank/DDBJ databases">
        <authorList>
            <person name="King G."/>
            <person name="Ferriera S."/>
            <person name="Johnson J."/>
            <person name="Kravitz S."/>
            <person name="Beeson K."/>
            <person name="Sutton G."/>
            <person name="Rogers Y.-H."/>
            <person name="Friedman R."/>
            <person name="Frazier M."/>
            <person name="Venter J.C."/>
        </authorList>
    </citation>
    <scope>NUCLEOTIDE SEQUENCE [LARGE SCALE GENOMIC DNA]</scope>
    <source>
        <strain evidence="5">ATCC 25650 / DSM 13394 / JCM 20685 / NBRC 16684 / NCIMB 2208 / IAM 12614 / B1</strain>
    </source>
</reference>
<dbReference type="eggNOG" id="ENOG502Z8JD">
    <property type="taxonomic scope" value="Bacteria"/>
</dbReference>
<name>A0P1R8_ROSAI</name>
<dbReference type="Pfam" id="PF07756">
    <property type="entry name" value="DUF1612"/>
    <property type="match status" value="1"/>
</dbReference>
<accession>A0P1R8</accession>
<dbReference type="AlphaFoldDB" id="A0P1R8"/>
<protein>
    <submittedName>
        <fullName evidence="4">Uncharacterized protein</fullName>
    </submittedName>
</protein>
<dbReference type="InterPro" id="IPR011670">
    <property type="entry name" value="DUF1612"/>
</dbReference>
<feature type="domain" description="DUF1612" evidence="2">
    <location>
        <begin position="207"/>
        <end position="326"/>
    </location>
</feature>
<dbReference type="Proteomes" id="UP000004848">
    <property type="component" value="Unassembled WGS sequence"/>
</dbReference>
<dbReference type="OrthoDB" id="8455637at2"/>
<dbReference type="NCBIfam" id="NF040876">
    <property type="entry name" value="RHE_PE00001_fam"/>
    <property type="match status" value="1"/>
</dbReference>
<evidence type="ECO:0000259" key="2">
    <source>
        <dbReference type="Pfam" id="PF07756"/>
    </source>
</evidence>
<feature type="domain" description="HTH DNA binding" evidence="3">
    <location>
        <begin position="335"/>
        <end position="391"/>
    </location>
</feature>
<organism evidence="4 5">
    <name type="scientific">Roseibium aggregatum (strain ATCC 25650 / DSM 13394 / JCM 20685 / NBRC 16684 / NCIMB 2208 / IAM 12614 / B1)</name>
    <name type="common">Stappia aggregata</name>
    <dbReference type="NCBI Taxonomy" id="384765"/>
    <lineage>
        <taxon>Bacteria</taxon>
        <taxon>Pseudomonadati</taxon>
        <taxon>Pseudomonadota</taxon>
        <taxon>Alphaproteobacteria</taxon>
        <taxon>Hyphomicrobiales</taxon>
        <taxon>Stappiaceae</taxon>
        <taxon>Roseibium</taxon>
    </lineage>
</organism>
<proteinExistence type="predicted"/>
<comment type="caution">
    <text evidence="4">The sequence shown here is derived from an EMBL/GenBank/DDBJ whole genome shotgun (WGS) entry which is preliminary data.</text>
</comment>
<sequence>MKYYLSMSMGYTLRKSLTSLDWPILADPLDRASRALTRADERLVRTPHLEDGVRSRSHLFDTCASMALDGDLVHLEDLVLHDAGTDKRAPTHELTRAASLLALRRRSDRLAPEALLSRNGLLALIGRQPDEAEPGWMTDRTAGEGRSLSQSNLSRQDIAETEVTLLAEIDVVLERSRHLAEGTLPPLGASMPRTAVTRHGHDPEASDRADRLDDWLSVLNEAAALNLPPVLTAAIVLDAWHMLQPLDSWPELGRLLSAIYLKTRVTTCHLPNLSSGLRKSPFRWRRKDPFQTRIAGFLSGFERAAQETMDQMDRLSIAQEQLERHCRGRRSHSRLPEFAQMFLSRPLVTIPMARQDLGVTAAAVDRMIRQLGPALPRELTGRDRYRAWGIL</sequence>
<evidence type="ECO:0000256" key="1">
    <source>
        <dbReference type="SAM" id="MobiDB-lite"/>
    </source>
</evidence>
<feature type="region of interest" description="Disordered" evidence="1">
    <location>
        <begin position="183"/>
        <end position="207"/>
    </location>
</feature>
<dbReference type="InterPro" id="IPR021068">
    <property type="entry name" value="HTH_DNA-bd"/>
</dbReference>
<evidence type="ECO:0000313" key="5">
    <source>
        <dbReference type="Proteomes" id="UP000004848"/>
    </source>
</evidence>
<evidence type="ECO:0000259" key="3">
    <source>
        <dbReference type="Pfam" id="PF11972"/>
    </source>
</evidence>
<feature type="region of interest" description="Disordered" evidence="1">
    <location>
        <begin position="132"/>
        <end position="154"/>
    </location>
</feature>